<reference evidence="6 7" key="1">
    <citation type="submission" date="2019-09" db="EMBL/GenBank/DDBJ databases">
        <title>Genome Sequence of Larkinella sp MA1.</title>
        <authorList>
            <person name="Srinivasan S."/>
        </authorList>
    </citation>
    <scope>NUCLEOTIDE SEQUENCE [LARGE SCALE GENOMIC DNA]</scope>
    <source>
        <strain evidence="6 7">MA1</strain>
    </source>
</reference>
<dbReference type="InterPro" id="IPR000847">
    <property type="entry name" value="LysR_HTH_N"/>
</dbReference>
<dbReference type="Gene3D" id="3.40.190.10">
    <property type="entry name" value="Periplasmic binding protein-like II"/>
    <property type="match status" value="2"/>
</dbReference>
<dbReference type="AlphaFoldDB" id="A0A5N1JIY6"/>
<feature type="domain" description="HTH lysR-type" evidence="5">
    <location>
        <begin position="1"/>
        <end position="60"/>
    </location>
</feature>
<dbReference type="Pfam" id="PF03466">
    <property type="entry name" value="LysR_substrate"/>
    <property type="match status" value="1"/>
</dbReference>
<name>A0A5N1JIY6_9BACT</name>
<dbReference type="PANTHER" id="PTHR30126:SF5">
    <property type="entry name" value="HTH-TYPE TRANSCRIPTIONAL ACTIVATOR CMPR"/>
    <property type="match status" value="1"/>
</dbReference>
<dbReference type="Pfam" id="PF00126">
    <property type="entry name" value="HTH_1"/>
    <property type="match status" value="1"/>
</dbReference>
<gene>
    <name evidence="6" type="ORF">F0P93_09145</name>
</gene>
<proteinExistence type="inferred from homology"/>
<protein>
    <submittedName>
        <fullName evidence="6">LysR family transcriptional regulator</fullName>
    </submittedName>
</protein>
<dbReference type="GO" id="GO:0003700">
    <property type="term" value="F:DNA-binding transcription factor activity"/>
    <property type="evidence" value="ECO:0007669"/>
    <property type="project" value="InterPro"/>
</dbReference>
<keyword evidence="4" id="KW-0804">Transcription</keyword>
<evidence type="ECO:0000313" key="6">
    <source>
        <dbReference type="EMBL" id="KAA9354760.1"/>
    </source>
</evidence>
<comment type="caution">
    <text evidence="6">The sequence shown here is derived from an EMBL/GenBank/DDBJ whole genome shotgun (WGS) entry which is preliminary data.</text>
</comment>
<accession>A0A5N1JIY6</accession>
<comment type="similarity">
    <text evidence="1">Belongs to the LysR transcriptional regulatory family.</text>
</comment>
<dbReference type="SUPFAM" id="SSF46785">
    <property type="entry name" value="Winged helix' DNA-binding domain"/>
    <property type="match status" value="1"/>
</dbReference>
<dbReference type="SUPFAM" id="SSF53850">
    <property type="entry name" value="Periplasmic binding protein-like II"/>
    <property type="match status" value="1"/>
</dbReference>
<dbReference type="InterPro" id="IPR005119">
    <property type="entry name" value="LysR_subst-bd"/>
</dbReference>
<dbReference type="RefSeq" id="WP_150876075.1">
    <property type="nucleotide sequence ID" value="NZ_VTWS01000002.1"/>
</dbReference>
<keyword evidence="7" id="KW-1185">Reference proteome</keyword>
<dbReference type="Gene3D" id="1.10.10.10">
    <property type="entry name" value="Winged helix-like DNA-binding domain superfamily/Winged helix DNA-binding domain"/>
    <property type="match status" value="1"/>
</dbReference>
<dbReference type="EMBL" id="VTWS01000002">
    <property type="protein sequence ID" value="KAA9354760.1"/>
    <property type="molecule type" value="Genomic_DNA"/>
</dbReference>
<dbReference type="Proteomes" id="UP000326344">
    <property type="component" value="Unassembled WGS sequence"/>
</dbReference>
<dbReference type="PANTHER" id="PTHR30126">
    <property type="entry name" value="HTH-TYPE TRANSCRIPTIONAL REGULATOR"/>
    <property type="match status" value="1"/>
</dbReference>
<evidence type="ECO:0000256" key="4">
    <source>
        <dbReference type="ARBA" id="ARBA00023163"/>
    </source>
</evidence>
<dbReference type="PROSITE" id="PS50931">
    <property type="entry name" value="HTH_LYSR"/>
    <property type="match status" value="1"/>
</dbReference>
<dbReference type="InterPro" id="IPR036388">
    <property type="entry name" value="WH-like_DNA-bd_sf"/>
</dbReference>
<sequence length="308" mass="34944">MNYTLNQLRIFSTIVQTQSITKAAEVLHLTQPAVSIQLKNFQNQFEIPLTEVIGKKLYITDFGKEMAIAAENILNEVYAINYKTLAYKGQLTGRLKISVVSTGKYVMPYFLTDFMKQHPGIELVLDVTNKSKVISSLENNEVDFSLVSVLPTQLAISQIELMQNKLYLVGSQETNLGPQPHPMRLFETIPLIYREAGSGTRLVMERYLENNGLTVLKKMELTSNEAVKQAVIAGLGYSVMPLIGIKNELENGQLRIIPVANFPIKSVWSLIWLSPKKMSPVAGMYLEYVKKQKDAIIKERFNWFENYQ</sequence>
<evidence type="ECO:0000256" key="3">
    <source>
        <dbReference type="ARBA" id="ARBA00023125"/>
    </source>
</evidence>
<keyword evidence="2" id="KW-0805">Transcription regulation</keyword>
<dbReference type="GO" id="GO:0000976">
    <property type="term" value="F:transcription cis-regulatory region binding"/>
    <property type="evidence" value="ECO:0007669"/>
    <property type="project" value="TreeGrafter"/>
</dbReference>
<evidence type="ECO:0000259" key="5">
    <source>
        <dbReference type="PROSITE" id="PS50931"/>
    </source>
</evidence>
<evidence type="ECO:0000256" key="1">
    <source>
        <dbReference type="ARBA" id="ARBA00009437"/>
    </source>
</evidence>
<evidence type="ECO:0000256" key="2">
    <source>
        <dbReference type="ARBA" id="ARBA00023015"/>
    </source>
</evidence>
<keyword evidence="3" id="KW-0238">DNA-binding</keyword>
<organism evidence="6 7">
    <name type="scientific">Larkinella humicola</name>
    <dbReference type="NCBI Taxonomy" id="2607654"/>
    <lineage>
        <taxon>Bacteria</taxon>
        <taxon>Pseudomonadati</taxon>
        <taxon>Bacteroidota</taxon>
        <taxon>Cytophagia</taxon>
        <taxon>Cytophagales</taxon>
        <taxon>Spirosomataceae</taxon>
        <taxon>Larkinella</taxon>
    </lineage>
</organism>
<evidence type="ECO:0000313" key="7">
    <source>
        <dbReference type="Proteomes" id="UP000326344"/>
    </source>
</evidence>
<dbReference type="InterPro" id="IPR036390">
    <property type="entry name" value="WH_DNA-bd_sf"/>
</dbReference>